<feature type="domain" description="Peptidase M16 N-terminal" evidence="10">
    <location>
        <begin position="68"/>
        <end position="215"/>
    </location>
</feature>
<dbReference type="InterPro" id="IPR011249">
    <property type="entry name" value="Metalloenz_LuxS/M16"/>
</dbReference>
<evidence type="ECO:0008006" key="13">
    <source>
        <dbReference type="Google" id="ProtNLM"/>
    </source>
</evidence>
<dbReference type="InterPro" id="IPR011765">
    <property type="entry name" value="Pept_M16_N"/>
</dbReference>
<evidence type="ECO:0000256" key="2">
    <source>
        <dbReference type="ARBA" id="ARBA00004173"/>
    </source>
</evidence>
<keyword evidence="5" id="KW-0378">Hydrolase</keyword>
<dbReference type="InterPro" id="IPR007863">
    <property type="entry name" value="Peptidase_M16_C"/>
</dbReference>
<comment type="cofactor">
    <cofactor evidence="1">
        <name>Zn(2+)</name>
        <dbReference type="ChEBI" id="CHEBI:29105"/>
    </cofactor>
</comment>
<reference evidence="12" key="1">
    <citation type="submission" date="2014-11" db="EMBL/GenBank/DDBJ databases">
        <authorList>
            <person name="Otto D Thomas"/>
            <person name="Naeem Raeece"/>
        </authorList>
    </citation>
    <scope>NUCLEOTIDE SEQUENCE</scope>
</reference>
<dbReference type="PhylomeDB" id="A0A0G4F077"/>
<feature type="domain" description="Peptidase M16 C-terminal" evidence="11">
    <location>
        <begin position="221"/>
        <end position="405"/>
    </location>
</feature>
<dbReference type="PROSITE" id="PS00143">
    <property type="entry name" value="INSULINASE"/>
    <property type="match status" value="1"/>
</dbReference>
<keyword evidence="7" id="KW-0482">Metalloprotease</keyword>
<evidence type="ECO:0000259" key="10">
    <source>
        <dbReference type="Pfam" id="PF00675"/>
    </source>
</evidence>
<dbReference type="GO" id="GO:0046872">
    <property type="term" value="F:metal ion binding"/>
    <property type="evidence" value="ECO:0007669"/>
    <property type="project" value="UniProtKB-KW"/>
</dbReference>
<evidence type="ECO:0000256" key="1">
    <source>
        <dbReference type="ARBA" id="ARBA00001947"/>
    </source>
</evidence>
<evidence type="ECO:0000256" key="8">
    <source>
        <dbReference type="ARBA" id="ARBA00023128"/>
    </source>
</evidence>
<evidence type="ECO:0000256" key="9">
    <source>
        <dbReference type="RuleBase" id="RU004447"/>
    </source>
</evidence>
<dbReference type="PANTHER" id="PTHR11851:SF149">
    <property type="entry name" value="GH01077P"/>
    <property type="match status" value="1"/>
</dbReference>
<accession>A0A0G4F077</accession>
<evidence type="ECO:0000256" key="7">
    <source>
        <dbReference type="ARBA" id="ARBA00023049"/>
    </source>
</evidence>
<comment type="subcellular location">
    <subcellularLocation>
        <location evidence="2">Mitochondrion</location>
    </subcellularLocation>
</comment>
<proteinExistence type="inferred from homology"/>
<comment type="similarity">
    <text evidence="9">Belongs to the peptidase M16 family.</text>
</comment>
<protein>
    <recommendedName>
        <fullName evidence="13">Mitochondrial-processing peptidase subunit beta</fullName>
    </recommendedName>
</protein>
<evidence type="ECO:0000313" key="12">
    <source>
        <dbReference type="EMBL" id="CEM04497.1"/>
    </source>
</evidence>
<dbReference type="InterPro" id="IPR001431">
    <property type="entry name" value="Pept_M16_Zn_BS"/>
</dbReference>
<organism evidence="12">
    <name type="scientific">Chromera velia CCMP2878</name>
    <dbReference type="NCBI Taxonomy" id="1169474"/>
    <lineage>
        <taxon>Eukaryota</taxon>
        <taxon>Sar</taxon>
        <taxon>Alveolata</taxon>
        <taxon>Colpodellida</taxon>
        <taxon>Chromeraceae</taxon>
        <taxon>Chromera</taxon>
    </lineage>
</organism>
<dbReference type="InterPro" id="IPR050361">
    <property type="entry name" value="MPP/UQCRC_Complex"/>
</dbReference>
<keyword evidence="4" id="KW-0479">Metal-binding</keyword>
<dbReference type="GO" id="GO:0006508">
    <property type="term" value="P:proteolysis"/>
    <property type="evidence" value="ECO:0007669"/>
    <property type="project" value="UniProtKB-KW"/>
</dbReference>
<evidence type="ECO:0000256" key="6">
    <source>
        <dbReference type="ARBA" id="ARBA00022833"/>
    </source>
</evidence>
<evidence type="ECO:0000256" key="3">
    <source>
        <dbReference type="ARBA" id="ARBA00022670"/>
    </source>
</evidence>
<evidence type="ECO:0000256" key="5">
    <source>
        <dbReference type="ARBA" id="ARBA00022801"/>
    </source>
</evidence>
<evidence type="ECO:0000259" key="11">
    <source>
        <dbReference type="Pfam" id="PF05193"/>
    </source>
</evidence>
<dbReference type="VEuPathDB" id="CryptoDB:Cvel_14311"/>
<dbReference type="Pfam" id="PF05193">
    <property type="entry name" value="Peptidase_M16_C"/>
    <property type="match status" value="1"/>
</dbReference>
<dbReference type="SUPFAM" id="SSF63411">
    <property type="entry name" value="LuxS/MPP-like metallohydrolase"/>
    <property type="match status" value="2"/>
</dbReference>
<sequence length="495" mass="55009">MRSSASKIQRALAGSSRCLTSRPPPSLASPNYRLLSVGAQRCLSTEGIPKELWSFPSTEVTTLSNGIRVATSRTPDETATVGLWVDSGSRNETWEANGTAHFLEHMVFKGTAGRSRLQLEQEIENIGAHLNAYTSREHTVYYGKVFKDDLGQMMGILGDIIQHSKLDTWAMEEERHTILREMKEVESSHEEVVFDRLHQTVFRESSLGFTILGPEKNIRSINQPMVKDYISRHYTGERMVVVAVGNVDHKKVVEFAEENFKAIKRGSGNPVAAESRAKFVGGMAVEGSEEAGQMAHLAVGWEGVPWTSPDSVAFMLFQSIIGQYRRGESVIPDKFSGNRAVHALAHNKGGGGAEHFTAFNTCYRDTGLYGFYVQAEESAVEEVVSDLIAANVSCAYSVTEEDVFRGKLGLQMQVFGALDGTTALAEDIGRQLLVYGRRMHPVEFLRRLEAIDADEVKRVAWKCLHDRDVGVIGIGAVSQLPEYEKIRRKTCWMRE</sequence>
<dbReference type="GO" id="GO:0005739">
    <property type="term" value="C:mitochondrion"/>
    <property type="evidence" value="ECO:0007669"/>
    <property type="project" value="UniProtKB-SubCell"/>
</dbReference>
<name>A0A0G4F077_9ALVE</name>
<evidence type="ECO:0000256" key="4">
    <source>
        <dbReference type="ARBA" id="ARBA00022723"/>
    </source>
</evidence>
<dbReference type="PANTHER" id="PTHR11851">
    <property type="entry name" value="METALLOPROTEASE"/>
    <property type="match status" value="1"/>
</dbReference>
<keyword evidence="3" id="KW-0645">Protease</keyword>
<gene>
    <name evidence="12" type="ORF">Cvel_14311</name>
</gene>
<keyword evidence="8" id="KW-0496">Mitochondrion</keyword>
<dbReference type="GO" id="GO:0004222">
    <property type="term" value="F:metalloendopeptidase activity"/>
    <property type="evidence" value="ECO:0007669"/>
    <property type="project" value="InterPro"/>
</dbReference>
<keyword evidence="6" id="KW-0862">Zinc</keyword>
<dbReference type="Pfam" id="PF00675">
    <property type="entry name" value="Peptidase_M16"/>
    <property type="match status" value="1"/>
</dbReference>
<dbReference type="Gene3D" id="3.30.830.10">
    <property type="entry name" value="Metalloenzyme, LuxS/M16 peptidase-like"/>
    <property type="match status" value="2"/>
</dbReference>
<dbReference type="FunFam" id="3.30.830.10:FF:000008">
    <property type="entry name" value="Mitochondrial-processing peptidase subunit beta"/>
    <property type="match status" value="1"/>
</dbReference>
<dbReference type="EMBL" id="CDMZ01000014">
    <property type="protein sequence ID" value="CEM04497.1"/>
    <property type="molecule type" value="Genomic_DNA"/>
</dbReference>
<dbReference type="AlphaFoldDB" id="A0A0G4F077"/>